<dbReference type="GO" id="GO:0004331">
    <property type="term" value="F:fructose-2,6-bisphosphate 2-phosphatase activity"/>
    <property type="evidence" value="ECO:0007669"/>
    <property type="project" value="TreeGrafter"/>
</dbReference>
<name>A0AAD8X3N7_LOLMU</name>
<evidence type="ECO:0000313" key="2">
    <source>
        <dbReference type="EMBL" id="KAK1693017.1"/>
    </source>
</evidence>
<dbReference type="PANTHER" id="PTHR10606">
    <property type="entry name" value="6-PHOSPHOFRUCTO-2-KINASE/FRUCTOSE-2,6-BISPHOSPHATASE"/>
    <property type="match status" value="1"/>
</dbReference>
<sequence>MFCYYLHGSNLTHLLHYLTILRLESVIIELERQRAPVVVISHQAVLRAMYSYFGDRPLREVPDMEIVVTRIVELCCFSFSMKRKKNIKEANADSKKRKRNTKSDKQWFCRHFLVPPLWVRDVVVRAARQGGEGNLLRSVGHRYVHDATRGRGPLHSRSLIPEDPYGLLIYECGDQDDTTHAVMLLRLEDAASAARKQQRRRLSAVTRLTRPLLFLSEDVAGASRGSGNAEVKPGDRDGTSTG</sequence>
<evidence type="ECO:0000256" key="1">
    <source>
        <dbReference type="SAM" id="MobiDB-lite"/>
    </source>
</evidence>
<comment type="caution">
    <text evidence="2">The sequence shown here is derived from an EMBL/GenBank/DDBJ whole genome shotgun (WGS) entry which is preliminary data.</text>
</comment>
<organism evidence="2 3">
    <name type="scientific">Lolium multiflorum</name>
    <name type="common">Italian ryegrass</name>
    <name type="synonym">Lolium perenne subsp. multiflorum</name>
    <dbReference type="NCBI Taxonomy" id="4521"/>
    <lineage>
        <taxon>Eukaryota</taxon>
        <taxon>Viridiplantae</taxon>
        <taxon>Streptophyta</taxon>
        <taxon>Embryophyta</taxon>
        <taxon>Tracheophyta</taxon>
        <taxon>Spermatophyta</taxon>
        <taxon>Magnoliopsida</taxon>
        <taxon>Liliopsida</taxon>
        <taxon>Poales</taxon>
        <taxon>Poaceae</taxon>
        <taxon>BOP clade</taxon>
        <taxon>Pooideae</taxon>
        <taxon>Poodae</taxon>
        <taxon>Poeae</taxon>
        <taxon>Poeae Chloroplast Group 2 (Poeae type)</taxon>
        <taxon>Loliodinae</taxon>
        <taxon>Loliinae</taxon>
        <taxon>Lolium</taxon>
    </lineage>
</organism>
<reference evidence="2" key="1">
    <citation type="submission" date="2023-07" db="EMBL/GenBank/DDBJ databases">
        <title>A chromosome-level genome assembly of Lolium multiflorum.</title>
        <authorList>
            <person name="Chen Y."/>
            <person name="Copetti D."/>
            <person name="Kolliker R."/>
            <person name="Studer B."/>
        </authorList>
    </citation>
    <scope>NUCLEOTIDE SEQUENCE</scope>
    <source>
        <strain evidence="2">02402/16</strain>
        <tissue evidence="2">Leaf</tissue>
    </source>
</reference>
<dbReference type="GO" id="GO:0005829">
    <property type="term" value="C:cytosol"/>
    <property type="evidence" value="ECO:0007669"/>
    <property type="project" value="TreeGrafter"/>
</dbReference>
<feature type="region of interest" description="Disordered" evidence="1">
    <location>
        <begin position="222"/>
        <end position="242"/>
    </location>
</feature>
<dbReference type="GO" id="GO:0003873">
    <property type="term" value="F:6-phosphofructo-2-kinase activity"/>
    <property type="evidence" value="ECO:0007669"/>
    <property type="project" value="TreeGrafter"/>
</dbReference>
<dbReference type="InterPro" id="IPR029033">
    <property type="entry name" value="His_PPase_superfam"/>
</dbReference>
<dbReference type="Gene3D" id="3.40.50.1240">
    <property type="entry name" value="Phosphoglycerate mutase-like"/>
    <property type="match status" value="1"/>
</dbReference>
<dbReference type="AlphaFoldDB" id="A0AAD8X3N7"/>
<feature type="compositionally biased region" description="Basic and acidic residues" evidence="1">
    <location>
        <begin position="232"/>
        <end position="242"/>
    </location>
</feature>
<accession>A0AAD8X3N7</accession>
<dbReference type="PANTHER" id="PTHR10606:SF44">
    <property type="entry name" value="6-PHOSPHOFRUCTO 2-KINASE_FRUCTOSE 2,6-BISPHOSPHATASE LONG FORM"/>
    <property type="match status" value="1"/>
</dbReference>
<dbReference type="InterPro" id="IPR003094">
    <property type="entry name" value="6Pfruct_kin"/>
</dbReference>
<dbReference type="Proteomes" id="UP001231189">
    <property type="component" value="Unassembled WGS sequence"/>
</dbReference>
<dbReference type="EMBL" id="JAUUTY010000001">
    <property type="protein sequence ID" value="KAK1693017.1"/>
    <property type="molecule type" value="Genomic_DNA"/>
</dbReference>
<keyword evidence="3" id="KW-1185">Reference proteome</keyword>
<evidence type="ECO:0000313" key="3">
    <source>
        <dbReference type="Proteomes" id="UP001231189"/>
    </source>
</evidence>
<protein>
    <submittedName>
        <fullName evidence="2">Uncharacterized protein</fullName>
    </submittedName>
</protein>
<dbReference type="SUPFAM" id="SSF53254">
    <property type="entry name" value="Phosphoglycerate mutase-like"/>
    <property type="match status" value="1"/>
</dbReference>
<dbReference type="GO" id="GO:0005524">
    <property type="term" value="F:ATP binding"/>
    <property type="evidence" value="ECO:0007669"/>
    <property type="project" value="InterPro"/>
</dbReference>
<gene>
    <name evidence="2" type="ORF">QYE76_009714</name>
</gene>
<proteinExistence type="predicted"/>
<dbReference type="GO" id="GO:0006003">
    <property type="term" value="P:fructose 2,6-bisphosphate metabolic process"/>
    <property type="evidence" value="ECO:0007669"/>
    <property type="project" value="InterPro"/>
</dbReference>